<sequence length="451" mass="49916">MTAPRQLKLGFILHGVGAGWSDWRHPQANPLASTDIDFYLYQARLAEQAKFDFLFVADSVSINERSSPHYLTRFEPLTILSALAVATQRIGLVATVTTSYSEPYTVARQFASLDHISKGRAGWNVVTSWLSGSAANYGKPEHPAHDVRYGIASEHLDTVRGLWDSWEDDAVVADRQTGRFFDPAKLHTLDHKGPNFSVRGPLNIRRPPQGHPVIFQAGASEDGRNFASKEADAIFAGHGGYDEQVAYYADVKRRAAGFGRDPDQVAVLPALRVIVGRDEAEVERKFDEVLALIRIEDALPALARSFDDHDFSQYPLDAPFPVEAVRKLGHESNQSASNRVLRWVEEEKLTLREAALRVLAPSREFVGTPQKVADAIQRWFDGRAADGFVYFASLPGELESFVELVLPVLRERGLFKTDYAADTLRGHLGLPRPANRFVAGAEGRQAAEATA</sequence>
<dbReference type="PANTHER" id="PTHR30011">
    <property type="entry name" value="ALKANESULFONATE MONOOXYGENASE-RELATED"/>
    <property type="match status" value="1"/>
</dbReference>
<dbReference type="RefSeq" id="WP_028311844.1">
    <property type="nucleotide sequence ID" value="NZ_AXWS01000013.1"/>
</dbReference>
<dbReference type="Proteomes" id="UP000675920">
    <property type="component" value="Unplaced"/>
</dbReference>
<feature type="binding site" evidence="6">
    <location>
        <position position="220"/>
    </location>
    <ligand>
        <name>FMN</name>
        <dbReference type="ChEBI" id="CHEBI:58210"/>
    </ligand>
</feature>
<evidence type="ECO:0000313" key="9">
    <source>
        <dbReference type="RefSeq" id="WP_028311844.1"/>
    </source>
</evidence>
<feature type="domain" description="Luciferase-like" evidence="7">
    <location>
        <begin position="25"/>
        <end position="381"/>
    </location>
</feature>
<reference evidence="9" key="3">
    <citation type="submission" date="2025-08" db="UniProtKB">
        <authorList>
            <consortium name="RefSeq"/>
        </authorList>
    </citation>
    <scope>IDENTIFICATION</scope>
</reference>
<dbReference type="GO" id="GO:0016705">
    <property type="term" value="F:oxidoreductase activity, acting on paired donors, with incorporation or reduction of molecular oxygen"/>
    <property type="evidence" value="ECO:0007669"/>
    <property type="project" value="InterPro"/>
</dbReference>
<reference evidence="9" key="2">
    <citation type="journal article" date="2021" name="Arch. Biochem. Biophys.">
        <title>New frontiers in flavin-dependent monooxygenases.</title>
        <authorList>
            <person name="Reis R.A.G."/>
            <person name="Li H."/>
            <person name="Johnson M."/>
            <person name="Sobrado P."/>
        </authorList>
    </citation>
    <scope>NUCLEOTIDE SEQUENCE</scope>
</reference>
<evidence type="ECO:0000256" key="4">
    <source>
        <dbReference type="ARBA" id="ARBA00023033"/>
    </source>
</evidence>
<dbReference type="Pfam" id="PF00296">
    <property type="entry name" value="Bac_luciferase"/>
    <property type="match status" value="1"/>
</dbReference>
<evidence type="ECO:0000259" key="7">
    <source>
        <dbReference type="Pfam" id="PF00296"/>
    </source>
</evidence>
<reference evidence="9" key="1">
    <citation type="journal article" date="2014" name="Arch. Biochem. Biophys.">
        <title>Flavin dependent monooxygenases.</title>
        <authorList>
            <person name="Huijbers M.M."/>
            <person name="Montersino S."/>
            <person name="Westphal A.H."/>
            <person name="Tischler D."/>
            <person name="van Berkel W.J."/>
        </authorList>
    </citation>
    <scope>NUCLEOTIDE SEQUENCE</scope>
</reference>
<evidence type="ECO:0000256" key="1">
    <source>
        <dbReference type="ARBA" id="ARBA00022630"/>
    </source>
</evidence>
<dbReference type="InterPro" id="IPR051260">
    <property type="entry name" value="Diverse_substr_monoxygenases"/>
</dbReference>
<dbReference type="NCBIfam" id="TIGR03860">
    <property type="entry name" value="FMN_nitrolo"/>
    <property type="match status" value="1"/>
</dbReference>
<dbReference type="OrthoDB" id="4505903at2"/>
<dbReference type="CDD" id="cd01095">
    <property type="entry name" value="Nitrilotriacetate_monoxgenase"/>
    <property type="match status" value="1"/>
</dbReference>
<dbReference type="SUPFAM" id="SSF51679">
    <property type="entry name" value="Bacterial luciferase-like"/>
    <property type="match status" value="1"/>
</dbReference>
<feature type="binding site" evidence="6">
    <location>
        <position position="145"/>
    </location>
    <ligand>
        <name>FMN</name>
        <dbReference type="ChEBI" id="CHEBI:58210"/>
    </ligand>
</feature>
<evidence type="ECO:0000256" key="6">
    <source>
        <dbReference type="PIRSR" id="PIRSR000337-1"/>
    </source>
</evidence>
<evidence type="ECO:0000256" key="2">
    <source>
        <dbReference type="ARBA" id="ARBA00022643"/>
    </source>
</evidence>
<comment type="similarity">
    <text evidence="5">Belongs to the NtaA/SnaA/DszA monooxygenase family.</text>
</comment>
<evidence type="ECO:0000256" key="5">
    <source>
        <dbReference type="ARBA" id="ARBA00033748"/>
    </source>
</evidence>
<organism evidence="8 9">
    <name type="scientific">Derxia gummosa DSM 723</name>
    <dbReference type="NCBI Taxonomy" id="1121388"/>
    <lineage>
        <taxon>Bacteria</taxon>
        <taxon>Pseudomonadati</taxon>
        <taxon>Pseudomonadota</taxon>
        <taxon>Betaproteobacteria</taxon>
        <taxon>Burkholderiales</taxon>
        <taxon>Alcaligenaceae</taxon>
        <taxon>Derxia</taxon>
    </lineage>
</organism>
<name>A0A8B6X4L3_9BURK</name>
<dbReference type="InterPro" id="IPR036661">
    <property type="entry name" value="Luciferase-like_sf"/>
</dbReference>
<evidence type="ECO:0000313" key="8">
    <source>
        <dbReference type="Proteomes" id="UP000675920"/>
    </source>
</evidence>
<feature type="binding site" evidence="6">
    <location>
        <position position="58"/>
    </location>
    <ligand>
        <name>FMN</name>
        <dbReference type="ChEBI" id="CHEBI:58210"/>
    </ligand>
</feature>
<accession>A0A8B6X4L3</accession>
<dbReference type="PANTHER" id="PTHR30011:SF16">
    <property type="entry name" value="C2H2 FINGER DOMAIN TRANSCRIPTION FACTOR (EUROFUNG)-RELATED"/>
    <property type="match status" value="1"/>
</dbReference>
<evidence type="ECO:0000256" key="3">
    <source>
        <dbReference type="ARBA" id="ARBA00023002"/>
    </source>
</evidence>
<feature type="binding site" evidence="6">
    <location>
        <position position="95"/>
    </location>
    <ligand>
        <name>FMN</name>
        <dbReference type="ChEBI" id="CHEBI:58210"/>
    </ligand>
</feature>
<dbReference type="GO" id="GO:0004497">
    <property type="term" value="F:monooxygenase activity"/>
    <property type="evidence" value="ECO:0007669"/>
    <property type="project" value="UniProtKB-KW"/>
</dbReference>
<keyword evidence="1 6" id="KW-0285">Flavoprotein</keyword>
<dbReference type="Gene3D" id="3.20.20.30">
    <property type="entry name" value="Luciferase-like domain"/>
    <property type="match status" value="1"/>
</dbReference>
<keyword evidence="2 6" id="KW-0288">FMN</keyword>
<keyword evidence="4" id="KW-0503">Monooxygenase</keyword>
<dbReference type="EC" id="1.-.-.-" evidence="9"/>
<proteinExistence type="inferred from homology"/>
<feature type="binding site" evidence="6">
    <location>
        <position position="149"/>
    </location>
    <ligand>
        <name>FMN</name>
        <dbReference type="ChEBI" id="CHEBI:58210"/>
    </ligand>
</feature>
<keyword evidence="8" id="KW-1185">Reference proteome</keyword>
<dbReference type="PIRSF" id="PIRSF000337">
    <property type="entry name" value="NTA_MOA"/>
    <property type="match status" value="1"/>
</dbReference>
<dbReference type="InterPro" id="IPR011251">
    <property type="entry name" value="Luciferase-like_dom"/>
</dbReference>
<dbReference type="InterPro" id="IPR016215">
    <property type="entry name" value="NTA_MOA"/>
</dbReference>
<protein>
    <submittedName>
        <fullName evidence="9">LLM class flavin-dependent oxidoreductase</fullName>
        <ecNumber evidence="9">1.-.-.-</ecNumber>
    </submittedName>
</protein>
<dbReference type="AlphaFoldDB" id="A0A8B6X4L3"/>
<keyword evidence="3" id="KW-0560">Oxidoreductase</keyword>